<reference evidence="1" key="1">
    <citation type="submission" date="2018-10" db="EMBL/GenBank/DDBJ databases">
        <title>Hidden diversity of soil giant viruses.</title>
        <authorList>
            <person name="Schulz F."/>
            <person name="Alteio L."/>
            <person name="Goudeau D."/>
            <person name="Ryan E.M."/>
            <person name="Malmstrom R.R."/>
            <person name="Blanchard J."/>
            <person name="Woyke T."/>
        </authorList>
    </citation>
    <scope>NUCLEOTIDE SEQUENCE</scope>
    <source>
        <strain evidence="1">SMV1</strain>
    </source>
</reference>
<organism evidence="1">
    <name type="scientific">Solumvirus sp</name>
    <dbReference type="NCBI Taxonomy" id="2487773"/>
    <lineage>
        <taxon>Viruses</taxon>
        <taxon>Pithoviruses</taxon>
    </lineage>
</organism>
<dbReference type="EMBL" id="MK072498">
    <property type="protein sequence ID" value="AYV86159.1"/>
    <property type="molecule type" value="Genomic_DNA"/>
</dbReference>
<sequence length="260" mass="29381">MSILSNPWVKNDPSFKLVGVDVMKITEEYRKGVYKKLVIPSIEIKGGINEHLPILAPSYGNKPEDPIYTFQDKNNTTIVVATTNHVKYSIMKSGDKIKHKAGETCFWCLRKIGTNSMSIPIKMEKIVEEKTDILAKTLSTEATLAKALEDKTSTDTSPITHHLIFYGIHVVCGFRCGLSYIRYHSKIDSKFANSEHYLNVLFNTQFPGKAIIPAQKPELLISNGGSLSDEEFDNPKFYYDETPNVTLLPAKIQFFRKNNE</sequence>
<gene>
    <name evidence="1" type="ORF">Solumvirus1_34</name>
</gene>
<name>A0A3G5AK66_9VIRU</name>
<proteinExistence type="predicted"/>
<accession>A0A3G5AK66</accession>
<evidence type="ECO:0000313" key="1">
    <source>
        <dbReference type="EMBL" id="AYV86159.1"/>
    </source>
</evidence>
<protein>
    <submittedName>
        <fullName evidence="1">Uncharacterized protein</fullName>
    </submittedName>
</protein>